<evidence type="ECO:0000313" key="3">
    <source>
        <dbReference type="Proteomes" id="UP000837857"/>
    </source>
</evidence>
<dbReference type="EMBL" id="OW152842">
    <property type="protein sequence ID" value="CAH2064835.1"/>
    <property type="molecule type" value="Genomic_DNA"/>
</dbReference>
<feature type="compositionally biased region" description="Polar residues" evidence="1">
    <location>
        <begin position="1"/>
        <end position="14"/>
    </location>
</feature>
<accession>A0ABN8IS69</accession>
<proteinExistence type="predicted"/>
<gene>
    <name evidence="2" type="ORF">IPOD504_LOCUS12920</name>
</gene>
<sequence length="152" mass="17348">MWTTRTEANRTPSRGATDLSGRRTIAGLPARPKVESVKKAPADAPTPARSQKAHRNEGMRRAKVTNLFHNNEATEKKSERRWKKNTAAQLIRRSEAPLYHGTALSDVSLRCRWLSRAKRFFAKQHLSGKLLVEYTYFIRSICVQTFPDKNTP</sequence>
<organism evidence="2 3">
    <name type="scientific">Iphiclides podalirius</name>
    <name type="common">scarce swallowtail</name>
    <dbReference type="NCBI Taxonomy" id="110791"/>
    <lineage>
        <taxon>Eukaryota</taxon>
        <taxon>Metazoa</taxon>
        <taxon>Ecdysozoa</taxon>
        <taxon>Arthropoda</taxon>
        <taxon>Hexapoda</taxon>
        <taxon>Insecta</taxon>
        <taxon>Pterygota</taxon>
        <taxon>Neoptera</taxon>
        <taxon>Endopterygota</taxon>
        <taxon>Lepidoptera</taxon>
        <taxon>Glossata</taxon>
        <taxon>Ditrysia</taxon>
        <taxon>Papilionoidea</taxon>
        <taxon>Papilionidae</taxon>
        <taxon>Papilioninae</taxon>
        <taxon>Iphiclides</taxon>
    </lineage>
</organism>
<evidence type="ECO:0000256" key="1">
    <source>
        <dbReference type="SAM" id="MobiDB-lite"/>
    </source>
</evidence>
<keyword evidence="3" id="KW-1185">Reference proteome</keyword>
<reference evidence="2" key="1">
    <citation type="submission" date="2022-03" db="EMBL/GenBank/DDBJ databases">
        <authorList>
            <person name="Martin H S."/>
        </authorList>
    </citation>
    <scope>NUCLEOTIDE SEQUENCE</scope>
</reference>
<name>A0ABN8IS69_9NEOP</name>
<feature type="region of interest" description="Disordered" evidence="1">
    <location>
        <begin position="1"/>
        <end position="60"/>
    </location>
</feature>
<dbReference type="Proteomes" id="UP000837857">
    <property type="component" value="Chromosome 30"/>
</dbReference>
<feature type="compositionally biased region" description="Basic and acidic residues" evidence="1">
    <location>
        <begin position="32"/>
        <end position="41"/>
    </location>
</feature>
<protein>
    <submittedName>
        <fullName evidence="2">Uncharacterized protein</fullName>
    </submittedName>
</protein>
<feature type="non-terminal residue" evidence="2">
    <location>
        <position position="152"/>
    </location>
</feature>
<evidence type="ECO:0000313" key="2">
    <source>
        <dbReference type="EMBL" id="CAH2064835.1"/>
    </source>
</evidence>